<reference evidence="1 2" key="1">
    <citation type="journal article" date="2016" name="Nat. Commun.">
        <title>Thousands of microbial genomes shed light on interconnected biogeochemical processes in an aquifer system.</title>
        <authorList>
            <person name="Anantharaman K."/>
            <person name="Brown C.T."/>
            <person name="Hug L.A."/>
            <person name="Sharon I."/>
            <person name="Castelle C.J."/>
            <person name="Probst A.J."/>
            <person name="Thomas B.C."/>
            <person name="Singh A."/>
            <person name="Wilkins M.J."/>
            <person name="Karaoz U."/>
            <person name="Brodie E.L."/>
            <person name="Williams K.H."/>
            <person name="Hubbard S.S."/>
            <person name="Banfield J.F."/>
        </authorList>
    </citation>
    <scope>NUCLEOTIDE SEQUENCE [LARGE SCALE GENOMIC DNA]</scope>
</reference>
<dbReference type="EMBL" id="MHOR01000020">
    <property type="protein sequence ID" value="OGZ66966.1"/>
    <property type="molecule type" value="Genomic_DNA"/>
</dbReference>
<evidence type="ECO:0000313" key="1">
    <source>
        <dbReference type="EMBL" id="OGZ66966.1"/>
    </source>
</evidence>
<organism evidence="1 2">
    <name type="scientific">Candidatus Staskawiczbacteria bacterium RIFCSPHIGHO2_02_FULL_34_10</name>
    <dbReference type="NCBI Taxonomy" id="1802205"/>
    <lineage>
        <taxon>Bacteria</taxon>
        <taxon>Candidatus Staskawicziibacteriota</taxon>
    </lineage>
</organism>
<gene>
    <name evidence="1" type="ORF">A3C58_00790</name>
</gene>
<dbReference type="Proteomes" id="UP000178380">
    <property type="component" value="Unassembled WGS sequence"/>
</dbReference>
<accession>A0A1G2HWP4</accession>
<evidence type="ECO:0000313" key="2">
    <source>
        <dbReference type="Proteomes" id="UP000178380"/>
    </source>
</evidence>
<name>A0A1G2HWP4_9BACT</name>
<proteinExistence type="predicted"/>
<dbReference type="AlphaFoldDB" id="A0A1G2HWP4"/>
<dbReference type="STRING" id="1802205.A3C58_00790"/>
<sequence length="78" mass="8220">MLSLATAVAVAFGGELQNSDLRHPFVDPLGGAFDLLSHMLLSVAAGGLDSTLKLSLVIRVEQIEGHDFLLSNRIGSLC</sequence>
<comment type="caution">
    <text evidence="1">The sequence shown here is derived from an EMBL/GenBank/DDBJ whole genome shotgun (WGS) entry which is preliminary data.</text>
</comment>
<protein>
    <submittedName>
        <fullName evidence="1">Uncharacterized protein</fullName>
    </submittedName>
</protein>